<dbReference type="GO" id="GO:0044010">
    <property type="term" value="P:single-species biofilm formation"/>
    <property type="evidence" value="ECO:0007669"/>
    <property type="project" value="TreeGrafter"/>
</dbReference>
<dbReference type="PANTHER" id="PTHR43685">
    <property type="entry name" value="GLYCOSYLTRANSFERASE"/>
    <property type="match status" value="1"/>
</dbReference>
<dbReference type="InterPro" id="IPR001173">
    <property type="entry name" value="Glyco_trans_2-like"/>
</dbReference>
<evidence type="ECO:0000259" key="1">
    <source>
        <dbReference type="Pfam" id="PF00535"/>
    </source>
</evidence>
<keyword evidence="3" id="KW-1185">Reference proteome</keyword>
<dbReference type="AlphaFoldDB" id="A0A1G8VVQ7"/>
<dbReference type="SUPFAM" id="SSF53448">
    <property type="entry name" value="Nucleotide-diphospho-sugar transferases"/>
    <property type="match status" value="1"/>
</dbReference>
<dbReference type="Gene3D" id="3.90.550.10">
    <property type="entry name" value="Spore Coat Polysaccharide Biosynthesis Protein SpsA, Chain A"/>
    <property type="match status" value="1"/>
</dbReference>
<dbReference type="RefSeq" id="WP_091393424.1">
    <property type="nucleotide sequence ID" value="NZ_BKAI01000003.1"/>
</dbReference>
<gene>
    <name evidence="2" type="ORF">SAMN04487935_1537</name>
</gene>
<dbReference type="Proteomes" id="UP000199580">
    <property type="component" value="Unassembled WGS sequence"/>
</dbReference>
<dbReference type="GO" id="GO:0016740">
    <property type="term" value="F:transferase activity"/>
    <property type="evidence" value="ECO:0007669"/>
    <property type="project" value="UniProtKB-KW"/>
</dbReference>
<sequence>MPTFSIVVPCYNQEEYLQECLESVISQSFSDWECLVVDDGSTDLSVEIAAKYSAKDSRIIYFHQQNAGLSAARNAGIRRASGTYILPLDGDDKIGAEYLELALKVFQSNPETKLVYCKAWLFGEVDQYWALPEYDYLKLLFQNCIFCSSIYRKEDFIKTKGYDENMKIGYEDWDFLIQLLNKEDRVFQIDSIQFFYRQRPKSMITFISDEEKHQNVIGYIYKKHQQKYFDAIGFDNSLEGVKAFHLKTENVNKFAHTFTYKTFFKIEREWDRLIKKFK</sequence>
<dbReference type="InterPro" id="IPR029044">
    <property type="entry name" value="Nucleotide-diphossugar_trans"/>
</dbReference>
<dbReference type="EMBL" id="FNEZ01000002">
    <property type="protein sequence ID" value="SDJ70046.1"/>
    <property type="molecule type" value="Genomic_DNA"/>
</dbReference>
<proteinExistence type="predicted"/>
<dbReference type="OrthoDB" id="597270at2"/>
<keyword evidence="2" id="KW-0808">Transferase</keyword>
<accession>A0A1G8VVQ7</accession>
<dbReference type="STRING" id="1128970.SAMN04487935_1537"/>
<reference evidence="2 3" key="1">
    <citation type="submission" date="2016-10" db="EMBL/GenBank/DDBJ databases">
        <authorList>
            <person name="de Groot N.N."/>
        </authorList>
    </citation>
    <scope>NUCLEOTIDE SEQUENCE [LARGE SCALE GENOMIC DNA]</scope>
    <source>
        <strain evidence="2 3">CGMCC 1.10076</strain>
    </source>
</reference>
<protein>
    <submittedName>
        <fullName evidence="2">Glycosyltransferase involved in cell wall bisynthesis</fullName>
    </submittedName>
</protein>
<dbReference type="CDD" id="cd00761">
    <property type="entry name" value="Glyco_tranf_GTA_type"/>
    <property type="match status" value="1"/>
</dbReference>
<name>A0A1G8VVQ7_9FLAO</name>
<organism evidence="2 3">
    <name type="scientific">Flavobacterium noncentrifugens</name>
    <dbReference type="NCBI Taxonomy" id="1128970"/>
    <lineage>
        <taxon>Bacteria</taxon>
        <taxon>Pseudomonadati</taxon>
        <taxon>Bacteroidota</taxon>
        <taxon>Flavobacteriia</taxon>
        <taxon>Flavobacteriales</taxon>
        <taxon>Flavobacteriaceae</taxon>
        <taxon>Flavobacterium</taxon>
    </lineage>
</organism>
<dbReference type="InterPro" id="IPR050834">
    <property type="entry name" value="Glycosyltransf_2"/>
</dbReference>
<evidence type="ECO:0000313" key="2">
    <source>
        <dbReference type="EMBL" id="SDJ70046.1"/>
    </source>
</evidence>
<dbReference type="Pfam" id="PF00535">
    <property type="entry name" value="Glycos_transf_2"/>
    <property type="match status" value="1"/>
</dbReference>
<dbReference type="PANTHER" id="PTHR43685:SF2">
    <property type="entry name" value="GLYCOSYLTRANSFERASE 2-LIKE DOMAIN-CONTAINING PROTEIN"/>
    <property type="match status" value="1"/>
</dbReference>
<feature type="domain" description="Glycosyltransferase 2-like" evidence="1">
    <location>
        <begin position="5"/>
        <end position="134"/>
    </location>
</feature>
<evidence type="ECO:0000313" key="3">
    <source>
        <dbReference type="Proteomes" id="UP000199580"/>
    </source>
</evidence>